<proteinExistence type="predicted"/>
<keyword evidence="3" id="KW-1185">Reference proteome</keyword>
<accession>A0ABU1BN83</accession>
<reference evidence="2 3" key="1">
    <citation type="submission" date="2023-08" db="EMBL/GenBank/DDBJ databases">
        <title>Oxalobacteraceae gen .nov., isolated from river sludge outside the plant.</title>
        <authorList>
            <person name="Zhao S.Y."/>
        </authorList>
    </citation>
    <scope>NUCLEOTIDE SEQUENCE [LARGE SCALE GENOMIC DNA]</scope>
    <source>
        <strain evidence="2 3">R-40</strain>
    </source>
</reference>
<organism evidence="2 3">
    <name type="scientific">Keguizhuia sedimenti</name>
    <dbReference type="NCBI Taxonomy" id="3064264"/>
    <lineage>
        <taxon>Bacteria</taxon>
        <taxon>Pseudomonadati</taxon>
        <taxon>Pseudomonadota</taxon>
        <taxon>Betaproteobacteria</taxon>
        <taxon>Burkholderiales</taxon>
        <taxon>Oxalobacteraceae</taxon>
        <taxon>Keguizhuia</taxon>
    </lineage>
</organism>
<gene>
    <name evidence="2" type="ORF">Q8A64_03975</name>
</gene>
<evidence type="ECO:0000313" key="2">
    <source>
        <dbReference type="EMBL" id="MDQ9169564.1"/>
    </source>
</evidence>
<evidence type="ECO:0000313" key="3">
    <source>
        <dbReference type="Proteomes" id="UP001225596"/>
    </source>
</evidence>
<dbReference type="Proteomes" id="UP001225596">
    <property type="component" value="Unassembled WGS sequence"/>
</dbReference>
<dbReference type="EMBL" id="JAUYVH010000002">
    <property type="protein sequence ID" value="MDQ9169564.1"/>
    <property type="molecule type" value="Genomic_DNA"/>
</dbReference>
<evidence type="ECO:0000256" key="1">
    <source>
        <dbReference type="SAM" id="SignalP"/>
    </source>
</evidence>
<comment type="caution">
    <text evidence="2">The sequence shown here is derived from an EMBL/GenBank/DDBJ whole genome shotgun (WGS) entry which is preliminary data.</text>
</comment>
<protein>
    <submittedName>
        <fullName evidence="2">Uncharacterized protein</fullName>
    </submittedName>
</protein>
<keyword evidence="1" id="KW-0732">Signal</keyword>
<dbReference type="RefSeq" id="WP_338435502.1">
    <property type="nucleotide sequence ID" value="NZ_JAUYVH010000002.1"/>
</dbReference>
<name>A0ABU1BN83_9BURK</name>
<feature type="signal peptide" evidence="1">
    <location>
        <begin position="1"/>
        <end position="22"/>
    </location>
</feature>
<sequence>MKKFLACITMAASVIASGNVLAHGDKPKHGGIVQSANDLSFEMVNKDNATLIYVEDHGKKLSTAGAAGKLTLLNGAEKSELPLEPAGENMLAAKGDTKLAKGTKAIASITFANKETVNVRFAVR</sequence>
<feature type="chain" id="PRO_5045370848" evidence="1">
    <location>
        <begin position="23"/>
        <end position="124"/>
    </location>
</feature>